<dbReference type="GO" id="GO:0003677">
    <property type="term" value="F:DNA binding"/>
    <property type="evidence" value="ECO:0007669"/>
    <property type="project" value="UniProtKB-KW"/>
</dbReference>
<dbReference type="STRING" id="2325.TKV_c08920"/>
<accession>A0A097AQK7</accession>
<gene>
    <name evidence="9" type="primary">algU</name>
    <name evidence="9" type="ORF">TKV_c08920</name>
</gene>
<dbReference type="Gene3D" id="1.10.1740.10">
    <property type="match status" value="1"/>
</dbReference>
<evidence type="ECO:0000256" key="1">
    <source>
        <dbReference type="ARBA" id="ARBA00010641"/>
    </source>
</evidence>
<dbReference type="Pfam" id="PF08281">
    <property type="entry name" value="Sigma70_r4_2"/>
    <property type="match status" value="1"/>
</dbReference>
<dbReference type="Pfam" id="PF04542">
    <property type="entry name" value="Sigma70_r2"/>
    <property type="match status" value="1"/>
</dbReference>
<dbReference type="InterPro" id="IPR036388">
    <property type="entry name" value="WH-like_DNA-bd_sf"/>
</dbReference>
<dbReference type="InterPro" id="IPR000838">
    <property type="entry name" value="RNA_pol_sigma70_ECF_CS"/>
</dbReference>
<protein>
    <recommendedName>
        <fullName evidence="6">RNA polymerase sigma factor</fullName>
    </recommendedName>
</protein>
<dbReference type="GO" id="GO:0006950">
    <property type="term" value="P:response to stress"/>
    <property type="evidence" value="ECO:0007669"/>
    <property type="project" value="UniProtKB-ARBA"/>
</dbReference>
<evidence type="ECO:0000259" key="7">
    <source>
        <dbReference type="Pfam" id="PF04542"/>
    </source>
</evidence>
<feature type="domain" description="RNA polymerase sigma factor 70 region 4 type 2" evidence="8">
    <location>
        <begin position="121"/>
        <end position="170"/>
    </location>
</feature>
<dbReference type="InterPro" id="IPR013324">
    <property type="entry name" value="RNA_pol_sigma_r3/r4-like"/>
</dbReference>
<evidence type="ECO:0000313" key="10">
    <source>
        <dbReference type="Proteomes" id="UP000029669"/>
    </source>
</evidence>
<dbReference type="AlphaFoldDB" id="A0A097AQK7"/>
<evidence type="ECO:0000313" key="9">
    <source>
        <dbReference type="EMBL" id="AIS52072.1"/>
    </source>
</evidence>
<keyword evidence="2 6" id="KW-0805">Transcription regulation</keyword>
<dbReference type="eggNOG" id="COG1595">
    <property type="taxonomic scope" value="Bacteria"/>
</dbReference>
<dbReference type="NCBIfam" id="TIGR02937">
    <property type="entry name" value="sigma70-ECF"/>
    <property type="match status" value="1"/>
</dbReference>
<dbReference type="PANTHER" id="PTHR43133">
    <property type="entry name" value="RNA POLYMERASE ECF-TYPE SIGMA FACTO"/>
    <property type="match status" value="1"/>
</dbReference>
<dbReference type="HOGENOM" id="CLU_047691_3_0_9"/>
<keyword evidence="10" id="KW-1185">Reference proteome</keyword>
<organism evidence="9 10">
    <name type="scientific">Thermoanaerobacter kivui</name>
    <name type="common">Acetogenium kivui</name>
    <dbReference type="NCBI Taxonomy" id="2325"/>
    <lineage>
        <taxon>Bacteria</taxon>
        <taxon>Bacillati</taxon>
        <taxon>Bacillota</taxon>
        <taxon>Clostridia</taxon>
        <taxon>Thermoanaerobacterales</taxon>
        <taxon>Thermoanaerobacteraceae</taxon>
        <taxon>Thermoanaerobacter</taxon>
    </lineage>
</organism>
<evidence type="ECO:0000256" key="3">
    <source>
        <dbReference type="ARBA" id="ARBA00023082"/>
    </source>
</evidence>
<dbReference type="Gene3D" id="1.10.10.10">
    <property type="entry name" value="Winged helix-like DNA-binding domain superfamily/Winged helix DNA-binding domain"/>
    <property type="match status" value="1"/>
</dbReference>
<keyword evidence="3 6" id="KW-0731">Sigma factor</keyword>
<keyword evidence="4 6" id="KW-0238">DNA-binding</keyword>
<dbReference type="RefSeq" id="WP_049684882.1">
    <property type="nucleotide sequence ID" value="NZ_CP009170.1"/>
</dbReference>
<sequence>MGQEELLERAKAGEVEAFEILASEHQKYIYNVILRIIFDKEEALDLTQETLLKAYLNIKKFKGNSSFRTWLYRIAVNSAMDYLRKRNVERNNFREIVEFENGVKDFETPEEVVDKKLTAEIVMKEINKLPIDYKVVLILRDIEGLNYEEISKIMNLNLGTVKSRLWRARNLLKERIKSLPEFLSLDERRQV</sequence>
<dbReference type="InterPro" id="IPR007627">
    <property type="entry name" value="RNA_pol_sigma70_r2"/>
</dbReference>
<comment type="similarity">
    <text evidence="1 6">Belongs to the sigma-70 factor family. ECF subfamily.</text>
</comment>
<name>A0A097AQK7_THEKI</name>
<proteinExistence type="inferred from homology"/>
<dbReference type="SUPFAM" id="SSF88659">
    <property type="entry name" value="Sigma3 and sigma4 domains of RNA polymerase sigma factors"/>
    <property type="match status" value="1"/>
</dbReference>
<reference evidence="10" key="1">
    <citation type="journal article" date="2015" name="Genome Announc.">
        <title>Whole-Genome Sequences of 80 Environmental and Clinical Isolates of Burkholderia pseudomallei.</title>
        <authorList>
            <person name="Johnson S.L."/>
            <person name="Baker A.L."/>
            <person name="Chain P.S."/>
            <person name="Currie B.J."/>
            <person name="Daligault H.E."/>
            <person name="Davenport K.W."/>
            <person name="Davis C.B."/>
            <person name="Inglis T.J."/>
            <person name="Kaestli M."/>
            <person name="Koren S."/>
            <person name="Mayo M."/>
            <person name="Merritt A.J."/>
            <person name="Price E.P."/>
            <person name="Sarovich D.S."/>
            <person name="Warner J."/>
            <person name="Rosovitz M.J."/>
        </authorList>
    </citation>
    <scope>NUCLEOTIDE SEQUENCE [LARGE SCALE GENOMIC DNA]</scope>
    <source>
        <strain evidence="10">DSM 2030</strain>
    </source>
</reference>
<keyword evidence="5 6" id="KW-0804">Transcription</keyword>
<feature type="domain" description="RNA polymerase sigma-70 region 2" evidence="7">
    <location>
        <begin position="22"/>
        <end position="87"/>
    </location>
</feature>
<dbReference type="InterPro" id="IPR039425">
    <property type="entry name" value="RNA_pol_sigma-70-like"/>
</dbReference>
<dbReference type="PROSITE" id="PS01063">
    <property type="entry name" value="SIGMA70_ECF"/>
    <property type="match status" value="1"/>
</dbReference>
<dbReference type="InterPro" id="IPR014284">
    <property type="entry name" value="RNA_pol_sigma-70_dom"/>
</dbReference>
<dbReference type="GO" id="GO:0016987">
    <property type="term" value="F:sigma factor activity"/>
    <property type="evidence" value="ECO:0007669"/>
    <property type="project" value="UniProtKB-KW"/>
</dbReference>
<evidence type="ECO:0000256" key="5">
    <source>
        <dbReference type="ARBA" id="ARBA00023163"/>
    </source>
</evidence>
<evidence type="ECO:0000259" key="8">
    <source>
        <dbReference type="Pfam" id="PF08281"/>
    </source>
</evidence>
<dbReference type="CDD" id="cd06171">
    <property type="entry name" value="Sigma70_r4"/>
    <property type="match status" value="1"/>
</dbReference>
<dbReference type="InterPro" id="IPR013249">
    <property type="entry name" value="RNA_pol_sigma70_r4_t2"/>
</dbReference>
<evidence type="ECO:0000256" key="2">
    <source>
        <dbReference type="ARBA" id="ARBA00023015"/>
    </source>
</evidence>
<evidence type="ECO:0000256" key="4">
    <source>
        <dbReference type="ARBA" id="ARBA00023125"/>
    </source>
</evidence>
<dbReference type="GO" id="GO:0006352">
    <property type="term" value="P:DNA-templated transcription initiation"/>
    <property type="evidence" value="ECO:0007669"/>
    <property type="project" value="InterPro"/>
</dbReference>
<dbReference type="EMBL" id="CP009170">
    <property type="protein sequence ID" value="AIS52072.1"/>
    <property type="molecule type" value="Genomic_DNA"/>
</dbReference>
<dbReference type="SUPFAM" id="SSF88946">
    <property type="entry name" value="Sigma2 domain of RNA polymerase sigma factors"/>
    <property type="match status" value="1"/>
</dbReference>
<dbReference type="PANTHER" id="PTHR43133:SF51">
    <property type="entry name" value="RNA POLYMERASE SIGMA FACTOR"/>
    <property type="match status" value="1"/>
</dbReference>
<dbReference type="Proteomes" id="UP000029669">
    <property type="component" value="Chromosome"/>
</dbReference>
<dbReference type="KEGG" id="tki:TKV_c08920"/>
<dbReference type="InterPro" id="IPR013325">
    <property type="entry name" value="RNA_pol_sigma_r2"/>
</dbReference>
<evidence type="ECO:0000256" key="6">
    <source>
        <dbReference type="RuleBase" id="RU000716"/>
    </source>
</evidence>
<dbReference type="OrthoDB" id="9784984at2"/>